<protein>
    <submittedName>
        <fullName evidence="1">Uncharacterized protein</fullName>
    </submittedName>
</protein>
<evidence type="ECO:0000313" key="2">
    <source>
        <dbReference type="Proteomes" id="UP001177260"/>
    </source>
</evidence>
<proteinExistence type="predicted"/>
<sequence>MREKNTDAHGSEDEDAESPLKAFFDIVKLAIHREPSKTTYISEAQEFCHETRVVPITKAEGITLRVPTHHHNERKCEDDGYKQYFAAGTPEFDFTDTFTAKIFNAPELST</sequence>
<keyword evidence="2" id="KW-1185">Reference proteome</keyword>
<evidence type="ECO:0000313" key="1">
    <source>
        <dbReference type="EMBL" id="KAK1144208.1"/>
    </source>
</evidence>
<dbReference type="EMBL" id="JAOPJF010000032">
    <property type="protein sequence ID" value="KAK1144208.1"/>
    <property type="molecule type" value="Genomic_DNA"/>
</dbReference>
<dbReference type="Proteomes" id="UP001177260">
    <property type="component" value="Unassembled WGS sequence"/>
</dbReference>
<accession>A0ACC3B1S5</accession>
<name>A0ACC3B1S5_9EURO</name>
<reference evidence="1 2" key="1">
    <citation type="journal article" date="2023" name="ACS Omega">
        <title>Identification of the Neoaspergillic Acid Biosynthesis Gene Cluster by Establishing an In Vitro CRISPR-Ribonucleoprotein Genetic System in Aspergillus melleus.</title>
        <authorList>
            <person name="Yuan B."/>
            <person name="Grau M.F."/>
            <person name="Murata R.M."/>
            <person name="Torok T."/>
            <person name="Venkateswaran K."/>
            <person name="Stajich J.E."/>
            <person name="Wang C.C.C."/>
        </authorList>
    </citation>
    <scope>NUCLEOTIDE SEQUENCE [LARGE SCALE GENOMIC DNA]</scope>
    <source>
        <strain evidence="1 2">IMV 1140</strain>
    </source>
</reference>
<organism evidence="1 2">
    <name type="scientific">Aspergillus melleus</name>
    <dbReference type="NCBI Taxonomy" id="138277"/>
    <lineage>
        <taxon>Eukaryota</taxon>
        <taxon>Fungi</taxon>
        <taxon>Dikarya</taxon>
        <taxon>Ascomycota</taxon>
        <taxon>Pezizomycotina</taxon>
        <taxon>Eurotiomycetes</taxon>
        <taxon>Eurotiomycetidae</taxon>
        <taxon>Eurotiales</taxon>
        <taxon>Aspergillaceae</taxon>
        <taxon>Aspergillus</taxon>
        <taxon>Aspergillus subgen. Circumdati</taxon>
    </lineage>
</organism>
<comment type="caution">
    <text evidence="1">The sequence shown here is derived from an EMBL/GenBank/DDBJ whole genome shotgun (WGS) entry which is preliminary data.</text>
</comment>
<gene>
    <name evidence="1" type="ORF">N8T08_005621</name>
</gene>